<keyword evidence="5" id="KW-0805">Transcription regulation</keyword>
<name>A0A834WJL3_9FABA</name>
<evidence type="ECO:0000256" key="6">
    <source>
        <dbReference type="ARBA" id="ARBA00023163"/>
    </source>
</evidence>
<evidence type="ECO:0000256" key="8">
    <source>
        <dbReference type="PROSITE-ProRule" id="PRU00042"/>
    </source>
</evidence>
<dbReference type="Proteomes" id="UP000634136">
    <property type="component" value="Unassembled WGS sequence"/>
</dbReference>
<keyword evidence="4" id="KW-0862">Zinc</keyword>
<evidence type="ECO:0000256" key="3">
    <source>
        <dbReference type="ARBA" id="ARBA00022771"/>
    </source>
</evidence>
<gene>
    <name evidence="10" type="ORF">G2W53_016799</name>
</gene>
<dbReference type="PANTHER" id="PTHR45801">
    <property type="entry name" value="OS07G0101800 PROTEIN"/>
    <property type="match status" value="1"/>
</dbReference>
<feature type="domain" description="C2H2-type" evidence="9">
    <location>
        <begin position="101"/>
        <end position="128"/>
    </location>
</feature>
<dbReference type="GO" id="GO:0005634">
    <property type="term" value="C:nucleus"/>
    <property type="evidence" value="ECO:0007669"/>
    <property type="project" value="UniProtKB-SubCell"/>
</dbReference>
<dbReference type="PROSITE" id="PS00028">
    <property type="entry name" value="ZINC_FINGER_C2H2_1"/>
    <property type="match status" value="1"/>
</dbReference>
<dbReference type="SUPFAM" id="SSF57667">
    <property type="entry name" value="beta-beta-alpha zinc fingers"/>
    <property type="match status" value="1"/>
</dbReference>
<evidence type="ECO:0000256" key="4">
    <source>
        <dbReference type="ARBA" id="ARBA00022833"/>
    </source>
</evidence>
<comment type="caution">
    <text evidence="10">The sequence shown here is derived from an EMBL/GenBank/DDBJ whole genome shotgun (WGS) entry which is preliminary data.</text>
</comment>
<dbReference type="EMBL" id="JAAIUW010000006">
    <property type="protein sequence ID" value="KAF7825635.1"/>
    <property type="molecule type" value="Genomic_DNA"/>
</dbReference>
<accession>A0A834WJL3</accession>
<comment type="subcellular location">
    <subcellularLocation>
        <location evidence="1">Nucleus</location>
    </subcellularLocation>
</comment>
<dbReference type="InterPro" id="IPR013087">
    <property type="entry name" value="Znf_C2H2_type"/>
</dbReference>
<protein>
    <submittedName>
        <fullName evidence="10">Transcriptional regulator SUPERMAN-like</fullName>
    </submittedName>
</protein>
<dbReference type="PROSITE" id="PS50157">
    <property type="entry name" value="ZINC_FINGER_C2H2_2"/>
    <property type="match status" value="1"/>
</dbReference>
<proteinExistence type="predicted"/>
<dbReference type="SMART" id="SM00355">
    <property type="entry name" value="ZnF_C2H2"/>
    <property type="match status" value="1"/>
</dbReference>
<dbReference type="PANTHER" id="PTHR45801:SF107">
    <property type="entry name" value="TRANSCRIPTIONAL REGULATOR SUPERMAN-LIKE"/>
    <property type="match status" value="1"/>
</dbReference>
<dbReference type="Gene3D" id="3.30.160.60">
    <property type="entry name" value="Classic Zinc Finger"/>
    <property type="match status" value="1"/>
</dbReference>
<reference evidence="10" key="1">
    <citation type="submission" date="2020-09" db="EMBL/GenBank/DDBJ databases">
        <title>Genome-Enabled Discovery of Anthraquinone Biosynthesis in Senna tora.</title>
        <authorList>
            <person name="Kang S.-H."/>
            <person name="Pandey R.P."/>
            <person name="Lee C.-M."/>
            <person name="Sim J.-S."/>
            <person name="Jeong J.-T."/>
            <person name="Choi B.-S."/>
            <person name="Jung M."/>
            <person name="Ginzburg D."/>
            <person name="Zhao K."/>
            <person name="Won S.Y."/>
            <person name="Oh T.-J."/>
            <person name="Yu Y."/>
            <person name="Kim N.-H."/>
            <person name="Lee O.R."/>
            <person name="Lee T.-H."/>
            <person name="Bashyal P."/>
            <person name="Kim T.-S."/>
            <person name="Lee W.-H."/>
            <person name="Kawkins C."/>
            <person name="Kim C.-K."/>
            <person name="Kim J.S."/>
            <person name="Ahn B.O."/>
            <person name="Rhee S.Y."/>
            <person name="Sohng J.K."/>
        </authorList>
    </citation>
    <scope>NUCLEOTIDE SEQUENCE</scope>
    <source>
        <tissue evidence="10">Leaf</tissue>
    </source>
</reference>
<keyword evidence="11" id="KW-1185">Reference proteome</keyword>
<dbReference type="AlphaFoldDB" id="A0A834WJL3"/>
<dbReference type="Pfam" id="PF13912">
    <property type="entry name" value="zf-C2H2_6"/>
    <property type="match status" value="1"/>
</dbReference>
<evidence type="ECO:0000256" key="7">
    <source>
        <dbReference type="ARBA" id="ARBA00023242"/>
    </source>
</evidence>
<dbReference type="OrthoDB" id="1708403at2759"/>
<evidence type="ECO:0000259" key="9">
    <source>
        <dbReference type="PROSITE" id="PS50157"/>
    </source>
</evidence>
<keyword evidence="2" id="KW-0479">Metal-binding</keyword>
<dbReference type="GO" id="GO:0008270">
    <property type="term" value="F:zinc ion binding"/>
    <property type="evidence" value="ECO:0007669"/>
    <property type="project" value="UniProtKB-KW"/>
</dbReference>
<evidence type="ECO:0000313" key="10">
    <source>
        <dbReference type="EMBL" id="KAF7825635.1"/>
    </source>
</evidence>
<keyword evidence="6" id="KW-0804">Transcription</keyword>
<dbReference type="InterPro" id="IPR036236">
    <property type="entry name" value="Znf_C2H2_sf"/>
</dbReference>
<keyword evidence="3 8" id="KW-0863">Zinc-finger</keyword>
<evidence type="ECO:0000256" key="5">
    <source>
        <dbReference type="ARBA" id="ARBA00023015"/>
    </source>
</evidence>
<sequence length="263" mass="29678">MADLTILDPLPALTQLHAGRWNQGTLQNQIAPTMEEEGDDQYWMWTKRKQCLSSILLASSTPTPQFIMNSSYSSSSYSSWEEQAFAEDGRVGGCTWPPTSYSCTFCNREFKSAQALGGHMNVHRRDRAMLKQSPTTPPPHTHTHNNNKNNIHQLFINLPSLNSTTTIINPNSSSKLQLAPPNPIMSSNLDLRVDQHKRRRITTADDHTSSSTPLFFTKSISVDDHHLRRRHHIRSRSTLEVISPSSIDEELDLELRLGHSAPN</sequence>
<keyword evidence="7" id="KW-0539">Nucleus</keyword>
<dbReference type="InterPro" id="IPR052426">
    <property type="entry name" value="Plant_dev_regulator"/>
</dbReference>
<evidence type="ECO:0000256" key="2">
    <source>
        <dbReference type="ARBA" id="ARBA00022723"/>
    </source>
</evidence>
<evidence type="ECO:0000313" key="11">
    <source>
        <dbReference type="Proteomes" id="UP000634136"/>
    </source>
</evidence>
<evidence type="ECO:0000256" key="1">
    <source>
        <dbReference type="ARBA" id="ARBA00004123"/>
    </source>
</evidence>
<organism evidence="10 11">
    <name type="scientific">Senna tora</name>
    <dbReference type="NCBI Taxonomy" id="362788"/>
    <lineage>
        <taxon>Eukaryota</taxon>
        <taxon>Viridiplantae</taxon>
        <taxon>Streptophyta</taxon>
        <taxon>Embryophyta</taxon>
        <taxon>Tracheophyta</taxon>
        <taxon>Spermatophyta</taxon>
        <taxon>Magnoliopsida</taxon>
        <taxon>eudicotyledons</taxon>
        <taxon>Gunneridae</taxon>
        <taxon>Pentapetalae</taxon>
        <taxon>rosids</taxon>
        <taxon>fabids</taxon>
        <taxon>Fabales</taxon>
        <taxon>Fabaceae</taxon>
        <taxon>Caesalpinioideae</taxon>
        <taxon>Cassia clade</taxon>
        <taxon>Senna</taxon>
    </lineage>
</organism>